<dbReference type="PANTHER" id="PTHR47328:SF1">
    <property type="entry name" value="RUTC FAMILY PROTEIN YOAB"/>
    <property type="match status" value="1"/>
</dbReference>
<dbReference type="InterPro" id="IPR035709">
    <property type="entry name" value="YoaB-like"/>
</dbReference>
<dbReference type="KEGG" id="ota:OT_ostta05g03160"/>
<reference evidence="4" key="1">
    <citation type="submission" date="2017-04" db="EMBL/GenBank/DDBJ databases">
        <title>Population genomics of picophytoplankton unveils novel chromosome hypervariability.</title>
        <authorList>
            <consortium name="DOE Joint Genome Institute"/>
            <person name="Blanc-Mathieu R."/>
            <person name="Krasovec M."/>
            <person name="Hebrard M."/>
            <person name="Yau S."/>
            <person name="Desgranges E."/>
            <person name="Martin J."/>
            <person name="Schackwitz W."/>
            <person name="Kuo A."/>
            <person name="Salin G."/>
            <person name="Donnadieu C."/>
            <person name="Desdevises Y."/>
            <person name="Sanchez-Ferandin S."/>
            <person name="Moreau H."/>
            <person name="Rivals E."/>
            <person name="Grigoriev I.V."/>
            <person name="Grimsley N."/>
            <person name="Eyre-Walker A."/>
            <person name="Piganeau G."/>
        </authorList>
    </citation>
    <scope>NUCLEOTIDE SEQUENCE [LARGE SCALE GENOMIC DNA]</scope>
    <source>
        <strain evidence="4">RCC 1115</strain>
    </source>
</reference>
<dbReference type="OrthoDB" id="10662628at2759"/>
<feature type="domain" description="EamA" evidence="3">
    <location>
        <begin position="8"/>
        <end position="148"/>
    </location>
</feature>
<dbReference type="InterPro" id="IPR000620">
    <property type="entry name" value="EamA_dom"/>
</dbReference>
<feature type="transmembrane region" description="Helical" evidence="2">
    <location>
        <begin position="203"/>
        <end position="225"/>
    </location>
</feature>
<dbReference type="Proteomes" id="UP000195557">
    <property type="component" value="Unassembled WGS sequence"/>
</dbReference>
<organism evidence="4">
    <name type="scientific">Ostreococcus tauri</name>
    <name type="common">Marine green alga</name>
    <dbReference type="NCBI Taxonomy" id="70448"/>
    <lineage>
        <taxon>Eukaryota</taxon>
        <taxon>Viridiplantae</taxon>
        <taxon>Chlorophyta</taxon>
        <taxon>Mamiellophyceae</taxon>
        <taxon>Mamiellales</taxon>
        <taxon>Bathycoccaceae</taxon>
        <taxon>Ostreococcus</taxon>
    </lineage>
</organism>
<dbReference type="SUPFAM" id="SSF103481">
    <property type="entry name" value="Multidrug resistance efflux transporter EmrE"/>
    <property type="match status" value="2"/>
</dbReference>
<dbReference type="InterPro" id="IPR037185">
    <property type="entry name" value="EmrE-like"/>
</dbReference>
<dbReference type="Gene3D" id="3.30.1330.40">
    <property type="entry name" value="RutC-like"/>
    <property type="match status" value="1"/>
</dbReference>
<dbReference type="InterPro" id="IPR006175">
    <property type="entry name" value="YjgF/YER057c/UK114"/>
</dbReference>
<dbReference type="PANTHER" id="PTHR47328">
    <property type="match status" value="1"/>
</dbReference>
<comment type="similarity">
    <text evidence="1">Belongs to the drug/metabolite transporter (DMT) superfamily. Plant drug/metabolite exporter (P-DME) (TC 2.A.7.4) family.</text>
</comment>
<keyword evidence="2" id="KW-0472">Membrane</keyword>
<feature type="transmembrane region" description="Helical" evidence="2">
    <location>
        <begin position="245"/>
        <end position="263"/>
    </location>
</feature>
<dbReference type="Pfam" id="PF01042">
    <property type="entry name" value="Ribonuc_L-PSP"/>
    <property type="match status" value="1"/>
</dbReference>
<dbReference type="RefSeq" id="XP_003079425.2">
    <property type="nucleotide sequence ID" value="XM_003079377.2"/>
</dbReference>
<dbReference type="Pfam" id="PF00892">
    <property type="entry name" value="EamA"/>
    <property type="match status" value="1"/>
</dbReference>
<evidence type="ECO:0000256" key="2">
    <source>
        <dbReference type="SAM" id="Phobius"/>
    </source>
</evidence>
<keyword evidence="2" id="KW-0812">Transmembrane</keyword>
<gene>
    <name evidence="4" type="ORF">BE221DRAFT_204007</name>
</gene>
<dbReference type="CDD" id="cd06150">
    <property type="entry name" value="YjgF_YER057c_UK114_like_2"/>
    <property type="match status" value="1"/>
</dbReference>
<dbReference type="InterPro" id="IPR035959">
    <property type="entry name" value="RutC-like_sf"/>
</dbReference>
<protein>
    <submittedName>
        <fullName evidence="4">Putative translation initiation inhibitor</fullName>
    </submittedName>
</protein>
<sequence>MVFSARALGVLALLGAWTSWGVGGPMFREVRTTSSVLRLSWRGQSSMCFAAVPFVIILALDARARTVNRDVLTGIAAVGTSMFVMFVGWNHGIDLTAFSHVAVLAQTHPMFLCVWQAARKRFGGVGRAPSRNEWIGVVASFGGVALTATAKGKSGAARPPTLVGDVAALSCGIAGAAYALSIQKWFGSSGIGIKNCPAVYVQTTAATVMTLWSLLVLACVPGQVWVSSAPPYNKGVFDWPKSDDFWPGVVAIGTLAILGHAFLTAAMLKLPILVCSLAMTMTPILQSAFSVLLLDDDPPSVQGILGGVIVILGIAFTLFYGHRESNIDQEAESERAGIGMQLAAVASFAPRATTTKLSRSRARSERAVKMSTRAIERDGVDDPRMSQIVKHNGIAYFSGQVGASSDNVREQTIETLAKCDALLKRAGTDRSHLLTCMVWLKDIKDAPEFNEVYNAWIDKENKPTRACVQAELARPTLLVEVQFTAAIPE</sequence>
<dbReference type="AlphaFoldDB" id="A0A1Y5II98"/>
<keyword evidence="2" id="KW-1133">Transmembrane helix</keyword>
<evidence type="ECO:0000256" key="1">
    <source>
        <dbReference type="ARBA" id="ARBA00007635"/>
    </source>
</evidence>
<evidence type="ECO:0000313" key="4">
    <source>
        <dbReference type="EMBL" id="OUS47894.1"/>
    </source>
</evidence>
<accession>A0A1Y5II98</accession>
<evidence type="ECO:0000259" key="3">
    <source>
        <dbReference type="Pfam" id="PF00892"/>
    </source>
</evidence>
<feature type="transmembrane region" description="Helical" evidence="2">
    <location>
        <begin position="270"/>
        <end position="294"/>
    </location>
</feature>
<feature type="transmembrane region" description="Helical" evidence="2">
    <location>
        <begin position="162"/>
        <end position="182"/>
    </location>
</feature>
<dbReference type="EMBL" id="KZ155776">
    <property type="protein sequence ID" value="OUS47894.1"/>
    <property type="molecule type" value="Genomic_DNA"/>
</dbReference>
<dbReference type="SUPFAM" id="SSF55298">
    <property type="entry name" value="YjgF-like"/>
    <property type="match status" value="1"/>
</dbReference>
<dbReference type="GO" id="GO:0016020">
    <property type="term" value="C:membrane"/>
    <property type="evidence" value="ECO:0007669"/>
    <property type="project" value="InterPro"/>
</dbReference>
<feature type="transmembrane region" description="Helical" evidence="2">
    <location>
        <begin position="71"/>
        <end position="89"/>
    </location>
</feature>
<feature type="transmembrane region" description="Helical" evidence="2">
    <location>
        <begin position="300"/>
        <end position="320"/>
    </location>
</feature>
<name>A0A1Y5II98_OSTTA</name>
<feature type="transmembrane region" description="Helical" evidence="2">
    <location>
        <begin position="39"/>
        <end position="59"/>
    </location>
</feature>
<proteinExistence type="inferred from homology"/>